<name>A0ABQ7YK01_BRANA</name>
<dbReference type="Proteomes" id="UP000824890">
    <property type="component" value="Unassembled WGS sequence"/>
</dbReference>
<feature type="non-terminal residue" evidence="1">
    <location>
        <position position="1"/>
    </location>
</feature>
<proteinExistence type="predicted"/>
<accession>A0ABQ7YK01</accession>
<dbReference type="EMBL" id="JAGKQM010000017">
    <property type="protein sequence ID" value="KAH0868540.1"/>
    <property type="molecule type" value="Genomic_DNA"/>
</dbReference>
<dbReference type="PANTHER" id="PTHR31260:SF35">
    <property type="entry name" value="MALECTIN-LIKE DOMAIN-CONTAINING PROTEIN"/>
    <property type="match status" value="1"/>
</dbReference>
<reference evidence="1 2" key="1">
    <citation type="submission" date="2021-05" db="EMBL/GenBank/DDBJ databases">
        <title>Genome Assembly of Synthetic Allotetraploid Brassica napus Reveals Homoeologous Exchanges between Subgenomes.</title>
        <authorList>
            <person name="Davis J.T."/>
        </authorList>
    </citation>
    <scope>NUCLEOTIDE SEQUENCE [LARGE SCALE GENOMIC DNA]</scope>
    <source>
        <strain evidence="2">cv. Da-Ae</strain>
        <tissue evidence="1">Seedling</tissue>
    </source>
</reference>
<dbReference type="NCBIfam" id="TIGR01572">
    <property type="entry name" value="A_thl_para_3677"/>
    <property type="match status" value="2"/>
</dbReference>
<evidence type="ECO:0000313" key="1">
    <source>
        <dbReference type="EMBL" id="KAH0868540.1"/>
    </source>
</evidence>
<keyword evidence="2" id="KW-1185">Reference proteome</keyword>
<dbReference type="Pfam" id="PF04776">
    <property type="entry name" value="protein_MS5"/>
    <property type="match status" value="2"/>
</dbReference>
<organism evidence="1 2">
    <name type="scientific">Brassica napus</name>
    <name type="common">Rape</name>
    <dbReference type="NCBI Taxonomy" id="3708"/>
    <lineage>
        <taxon>Eukaryota</taxon>
        <taxon>Viridiplantae</taxon>
        <taxon>Streptophyta</taxon>
        <taxon>Embryophyta</taxon>
        <taxon>Tracheophyta</taxon>
        <taxon>Spermatophyta</taxon>
        <taxon>Magnoliopsida</taxon>
        <taxon>eudicotyledons</taxon>
        <taxon>Gunneridae</taxon>
        <taxon>Pentapetalae</taxon>
        <taxon>rosids</taxon>
        <taxon>malvids</taxon>
        <taxon>Brassicales</taxon>
        <taxon>Brassicaceae</taxon>
        <taxon>Brassiceae</taxon>
        <taxon>Brassica</taxon>
    </lineage>
</organism>
<dbReference type="PANTHER" id="PTHR31260">
    <property type="entry name" value="CYSTATIN/MONELLIN SUPERFAMILY PROTEIN"/>
    <property type="match status" value="1"/>
</dbReference>
<gene>
    <name evidence="1" type="ORF">HID58_075562</name>
</gene>
<sequence>KRPPPLRRRGDMSTLENPSRAEVYWRQVNESEGFDVENISLPSNSGVITGLMPYDCETNFQLDSLLKFNMLQHCLSSFYITLLAHDPAIHPLEKPFPVKVDEEKNTLFAYYMHHFQMNPKKPFVAHFHDAAKEDGLFKGELLADSFFKGELPDWPSDDALNNGKRFYLVKESEWQANDWIPMYLELVICADARLVAKRDVVSKLAILEVAIETGIEDMEPPNERLKATRANVYIKCKGLANVCSPRMIFESGEHVERKAVVRRVLDEDGYLTISVLKSSLLWLSIMKRKSRVLKSDLAQTTEEYARVRDDYWRVVRESEGTNYQLSSLIKFNVTMNCVSSYYLTLLAHDPDVSPTVKTFQVRIDEKSFGRLDFTCSVARLKEEAKDEGNSAKEPFMPHCPEATVPFVGELPLWPSAADLNDESRFYMVNRSEWEATGWILMYLVLVIYSHDKLIVTIEMSLLGKLCGGKFTGKQGSVTRRSG</sequence>
<protein>
    <submittedName>
        <fullName evidence="1">Uncharacterized protein</fullName>
    </submittedName>
</protein>
<comment type="caution">
    <text evidence="1">The sequence shown here is derived from an EMBL/GenBank/DDBJ whole genome shotgun (WGS) entry which is preliminary data.</text>
</comment>
<evidence type="ECO:0000313" key="2">
    <source>
        <dbReference type="Proteomes" id="UP000824890"/>
    </source>
</evidence>
<dbReference type="InterPro" id="IPR006462">
    <property type="entry name" value="MS5"/>
</dbReference>